<dbReference type="GO" id="GO:0015031">
    <property type="term" value="P:protein transport"/>
    <property type="evidence" value="ECO:0007669"/>
    <property type="project" value="UniProtKB-KW"/>
</dbReference>
<keyword evidence="10" id="KW-0143">Chaperone</keyword>
<keyword evidence="7" id="KW-0653">Protein transport</keyword>
<evidence type="ECO:0000256" key="3">
    <source>
        <dbReference type="ARBA" id="ARBA00015325"/>
    </source>
</evidence>
<evidence type="ECO:0000256" key="13">
    <source>
        <dbReference type="ARBA" id="ARBA00031538"/>
    </source>
</evidence>
<keyword evidence="21" id="KW-1185">Reference proteome</keyword>
<name>A0A1H1N5N1_9ACTN</name>
<evidence type="ECO:0000256" key="15">
    <source>
        <dbReference type="ARBA" id="ARBA00033342"/>
    </source>
</evidence>
<evidence type="ECO:0000256" key="4">
    <source>
        <dbReference type="ARBA" id="ARBA00022448"/>
    </source>
</evidence>
<evidence type="ECO:0000256" key="2">
    <source>
        <dbReference type="ARBA" id="ARBA00010527"/>
    </source>
</evidence>
<dbReference type="Proteomes" id="UP000198983">
    <property type="component" value="Chromosome I"/>
</dbReference>
<feature type="region of interest" description="Disordered" evidence="17">
    <location>
        <begin position="270"/>
        <end position="326"/>
    </location>
</feature>
<evidence type="ECO:0000256" key="10">
    <source>
        <dbReference type="ARBA" id="ARBA00023186"/>
    </source>
</evidence>
<evidence type="ECO:0000256" key="1">
    <source>
        <dbReference type="ARBA" id="ARBA00004651"/>
    </source>
</evidence>
<dbReference type="PANTHER" id="PTHR12428:SF65">
    <property type="entry name" value="CYTOCHROME C OXIDASE ASSEMBLY PROTEIN COX18, MITOCHONDRIAL"/>
    <property type="match status" value="1"/>
</dbReference>
<keyword evidence="6 16" id="KW-0812">Transmembrane</keyword>
<comment type="subcellular location">
    <subcellularLocation>
        <location evidence="1">Cell membrane</location>
        <topology evidence="1">Multi-pass membrane protein</topology>
    </subcellularLocation>
    <subcellularLocation>
        <location evidence="16">Membrane</location>
        <topology evidence="16">Multi-pass membrane protein</topology>
    </subcellularLocation>
</comment>
<evidence type="ECO:0000313" key="21">
    <source>
        <dbReference type="Proteomes" id="UP000198983"/>
    </source>
</evidence>
<evidence type="ECO:0000256" key="8">
    <source>
        <dbReference type="ARBA" id="ARBA00022989"/>
    </source>
</evidence>
<dbReference type="InterPro" id="IPR047196">
    <property type="entry name" value="YidC_ALB_C"/>
</dbReference>
<evidence type="ECO:0000256" key="7">
    <source>
        <dbReference type="ARBA" id="ARBA00022927"/>
    </source>
</evidence>
<dbReference type="PANTHER" id="PTHR12428">
    <property type="entry name" value="OXA1"/>
    <property type="match status" value="1"/>
</dbReference>
<protein>
    <recommendedName>
        <fullName evidence="3">Membrane protein insertase YidC</fullName>
    </recommendedName>
    <alternativeName>
        <fullName evidence="15">Foldase YidC</fullName>
    </alternativeName>
    <alternativeName>
        <fullName evidence="14">Membrane integrase YidC</fullName>
    </alternativeName>
    <alternativeName>
        <fullName evidence="13">Membrane protein YidC</fullName>
    </alternativeName>
</protein>
<dbReference type="RefSeq" id="WP_092651143.1">
    <property type="nucleotide sequence ID" value="NZ_LT629732.1"/>
</dbReference>
<evidence type="ECO:0000256" key="12">
    <source>
        <dbReference type="ARBA" id="ARBA00026028"/>
    </source>
</evidence>
<accession>A0A1H1N5N1</accession>
<dbReference type="OrthoDB" id="9780552at2"/>
<evidence type="ECO:0000256" key="14">
    <source>
        <dbReference type="ARBA" id="ARBA00033245"/>
    </source>
</evidence>
<keyword evidence="5" id="KW-1003">Cell membrane</keyword>
<dbReference type="GO" id="GO:0051205">
    <property type="term" value="P:protein insertion into membrane"/>
    <property type="evidence" value="ECO:0007669"/>
    <property type="project" value="TreeGrafter"/>
</dbReference>
<dbReference type="GO" id="GO:0005886">
    <property type="term" value="C:plasma membrane"/>
    <property type="evidence" value="ECO:0007669"/>
    <property type="project" value="UniProtKB-SubCell"/>
</dbReference>
<evidence type="ECO:0000313" key="20">
    <source>
        <dbReference type="EMBL" id="SDR94312.1"/>
    </source>
</evidence>
<dbReference type="InterPro" id="IPR028055">
    <property type="entry name" value="YidC/Oxa/ALB_C"/>
</dbReference>
<feature type="transmembrane region" description="Helical" evidence="18">
    <location>
        <begin position="165"/>
        <end position="184"/>
    </location>
</feature>
<sequence>MSWYDTILTPLYDVVSWIIRAFYTVFSPILGPDSGWTWVLSIVGLVVFIRILLIPLFVRQIRASRNMALLQPKVRELQKKYGHDRERMGQELMKLYKESGTNPFSSCLPILLQSPIFIALFRVLDGAANGVVRGSGLNQDLVDSLRHASIFGAHISDKFIGSTSLSVRIVTIVLILLMTATTFTTQRQLMRKNMPPEALTGQYAQQQKLLLYVLPLVFAVGGVNFPVGVLIYWFTTNLWTMGQQFWVIRRNPAPGTPAYDAYQARKTKKTGHRAGLGAILPGSAKETAKETPNGSAPAAGGEQAATAQTVKRVQPQRLPRSKRKGR</sequence>
<feature type="transmembrane region" description="Helical" evidence="18">
    <location>
        <begin position="36"/>
        <end position="58"/>
    </location>
</feature>
<evidence type="ECO:0000256" key="5">
    <source>
        <dbReference type="ARBA" id="ARBA00022475"/>
    </source>
</evidence>
<evidence type="ECO:0000256" key="16">
    <source>
        <dbReference type="RuleBase" id="RU003945"/>
    </source>
</evidence>
<dbReference type="AlphaFoldDB" id="A0A1H1N5N1"/>
<dbReference type="CDD" id="cd20070">
    <property type="entry name" value="5TM_YidC_Alb3"/>
    <property type="match status" value="1"/>
</dbReference>
<feature type="domain" description="Membrane insertase YidC/Oxa/ALB C-terminal" evidence="19">
    <location>
        <begin position="38"/>
        <end position="248"/>
    </location>
</feature>
<reference evidence="20 21" key="1">
    <citation type="submission" date="2016-10" db="EMBL/GenBank/DDBJ databases">
        <authorList>
            <person name="de Groot N.N."/>
        </authorList>
    </citation>
    <scope>NUCLEOTIDE SEQUENCE [LARGE SCALE GENOMIC DNA]</scope>
    <source>
        <strain evidence="20 21">DSM 22024</strain>
    </source>
</reference>
<feature type="compositionally biased region" description="Low complexity" evidence="17">
    <location>
        <begin position="296"/>
        <end position="309"/>
    </location>
</feature>
<dbReference type="GO" id="GO:0032977">
    <property type="term" value="F:membrane insertase activity"/>
    <property type="evidence" value="ECO:0007669"/>
    <property type="project" value="InterPro"/>
</dbReference>
<proteinExistence type="inferred from homology"/>
<evidence type="ECO:0000256" key="18">
    <source>
        <dbReference type="SAM" id="Phobius"/>
    </source>
</evidence>
<comment type="similarity">
    <text evidence="2">Belongs to the OXA1/ALB3/YidC family. Type 1 subfamily.</text>
</comment>
<evidence type="ECO:0000256" key="17">
    <source>
        <dbReference type="SAM" id="MobiDB-lite"/>
    </source>
</evidence>
<feature type="transmembrane region" description="Helical" evidence="18">
    <location>
        <begin position="12"/>
        <end position="30"/>
    </location>
</feature>
<keyword evidence="4" id="KW-0813">Transport</keyword>
<keyword evidence="9 18" id="KW-0472">Membrane</keyword>
<feature type="transmembrane region" description="Helical" evidence="18">
    <location>
        <begin position="209"/>
        <end position="234"/>
    </location>
</feature>
<dbReference type="STRING" id="117157.SAMN04489717_1105"/>
<keyword evidence="8 18" id="KW-1133">Transmembrane helix</keyword>
<evidence type="ECO:0000256" key="9">
    <source>
        <dbReference type="ARBA" id="ARBA00023136"/>
    </source>
</evidence>
<dbReference type="NCBIfam" id="NF002350">
    <property type="entry name" value="PRK01315.1"/>
    <property type="match status" value="1"/>
</dbReference>
<comment type="function">
    <text evidence="11">Required for the insertion and/or proper folding and/or complex formation of integral membrane proteins into the membrane. Involved in integration of membrane proteins that insert both dependently and independently of the Sec translocase complex, as well as at least some lipoproteins. Aids folding of multispanning membrane proteins.</text>
</comment>
<dbReference type="EMBL" id="LT629732">
    <property type="protein sequence ID" value="SDR94312.1"/>
    <property type="molecule type" value="Genomic_DNA"/>
</dbReference>
<organism evidence="20 21">
    <name type="scientific">Actinopolymorpha singaporensis</name>
    <dbReference type="NCBI Taxonomy" id="117157"/>
    <lineage>
        <taxon>Bacteria</taxon>
        <taxon>Bacillati</taxon>
        <taxon>Actinomycetota</taxon>
        <taxon>Actinomycetes</taxon>
        <taxon>Propionibacteriales</taxon>
        <taxon>Actinopolymorphaceae</taxon>
        <taxon>Actinopolymorpha</taxon>
    </lineage>
</organism>
<dbReference type="InterPro" id="IPR001708">
    <property type="entry name" value="YidC/ALB3/OXA1/COX18"/>
</dbReference>
<comment type="subunit">
    <text evidence="12">Interacts with the Sec translocase complex via SecD. Specifically interacts with transmembrane segments of nascent integral membrane proteins during membrane integration.</text>
</comment>
<dbReference type="NCBIfam" id="TIGR03592">
    <property type="entry name" value="yidC_oxa1_cterm"/>
    <property type="match status" value="1"/>
</dbReference>
<dbReference type="Pfam" id="PF02096">
    <property type="entry name" value="60KD_IMP"/>
    <property type="match status" value="1"/>
</dbReference>
<evidence type="ECO:0000256" key="6">
    <source>
        <dbReference type="ARBA" id="ARBA00022692"/>
    </source>
</evidence>
<gene>
    <name evidence="20" type="ORF">SAMN04489717_1105</name>
</gene>
<evidence type="ECO:0000256" key="11">
    <source>
        <dbReference type="ARBA" id="ARBA00025034"/>
    </source>
</evidence>
<evidence type="ECO:0000259" key="19">
    <source>
        <dbReference type="Pfam" id="PF02096"/>
    </source>
</evidence>